<dbReference type="Pfam" id="PF17668">
    <property type="entry name" value="Acetyltransf_17"/>
    <property type="match status" value="1"/>
</dbReference>
<comment type="caution">
    <text evidence="4">Lacks conserved residue(s) required for the propagation of feature annotation.</text>
</comment>
<dbReference type="SUPFAM" id="SSF55718">
    <property type="entry name" value="SCP-like"/>
    <property type="match status" value="1"/>
</dbReference>
<proteinExistence type="inferred from homology"/>
<dbReference type="PANTHER" id="PTHR37817:SF1">
    <property type="entry name" value="N-ACETYLTRANSFERASE EIS"/>
    <property type="match status" value="1"/>
</dbReference>
<dbReference type="InterPro" id="IPR000182">
    <property type="entry name" value="GNAT_dom"/>
</dbReference>
<dbReference type="InterPro" id="IPR051554">
    <property type="entry name" value="Acetyltransferase_Eis"/>
</dbReference>
<comment type="subunit">
    <text evidence="4">Homohexamer; trimer of dimers.</text>
</comment>
<dbReference type="Gene3D" id="3.30.1050.10">
    <property type="entry name" value="SCP2 sterol-binding domain"/>
    <property type="match status" value="1"/>
</dbReference>
<dbReference type="PANTHER" id="PTHR37817">
    <property type="entry name" value="N-ACETYLTRANSFERASE EIS"/>
    <property type="match status" value="1"/>
</dbReference>
<feature type="domain" description="N-acetyltransferase" evidence="5">
    <location>
        <begin position="3"/>
        <end position="163"/>
    </location>
</feature>
<dbReference type="SUPFAM" id="SSF55729">
    <property type="entry name" value="Acyl-CoA N-acyltransferases (Nat)"/>
    <property type="match status" value="1"/>
</dbReference>
<evidence type="ECO:0000256" key="2">
    <source>
        <dbReference type="ARBA" id="ARBA00022679"/>
    </source>
</evidence>
<dbReference type="Pfam" id="PF13530">
    <property type="entry name" value="SCP2_2"/>
    <property type="match status" value="1"/>
</dbReference>
<feature type="active site" description="Proton acceptor; via carboxylate" evidence="4">
    <location>
        <position position="410"/>
    </location>
</feature>
<dbReference type="EMBL" id="OCNE01000025">
    <property type="protein sequence ID" value="SOD66338.1"/>
    <property type="molecule type" value="Genomic_DNA"/>
</dbReference>
<feature type="binding site" evidence="4">
    <location>
        <begin position="82"/>
        <end position="84"/>
    </location>
    <ligand>
        <name>acetyl-CoA</name>
        <dbReference type="ChEBI" id="CHEBI:57288"/>
    </ligand>
</feature>
<comment type="similarity">
    <text evidence="1 4">Belongs to the acetyltransferase Eis family.</text>
</comment>
<accession>A0A286E5X6</accession>
<dbReference type="InterPro" id="IPR036527">
    <property type="entry name" value="SCP2_sterol-bd_dom_sf"/>
</dbReference>
<keyword evidence="2 4" id="KW-0808">Transferase</keyword>
<dbReference type="Gene3D" id="3.40.630.30">
    <property type="match status" value="2"/>
</dbReference>
<reference evidence="6 7" key="1">
    <citation type="submission" date="2017-09" db="EMBL/GenBank/DDBJ databases">
        <authorList>
            <person name="Ehlers B."/>
            <person name="Leendertz F.H."/>
        </authorList>
    </citation>
    <scope>NUCLEOTIDE SEQUENCE [LARGE SCALE GENOMIC DNA]</scope>
    <source>
        <strain evidence="6 7">CGMCC 4.7095</strain>
    </source>
</reference>
<keyword evidence="3 4" id="KW-0012">Acyltransferase</keyword>
<dbReference type="GO" id="GO:0030649">
    <property type="term" value="P:aminoglycoside antibiotic catabolic process"/>
    <property type="evidence" value="ECO:0007669"/>
    <property type="project" value="TreeGrafter"/>
</dbReference>
<dbReference type="InterPro" id="IPR016181">
    <property type="entry name" value="Acyl_CoA_acyltransferase"/>
</dbReference>
<dbReference type="InterPro" id="IPR041380">
    <property type="entry name" value="Acetyltransf_17"/>
</dbReference>
<name>A0A286E5X6_9ACTN</name>
<dbReference type="HAMAP" id="MF_01812">
    <property type="entry name" value="Eis"/>
    <property type="match status" value="1"/>
</dbReference>
<organism evidence="6 7">
    <name type="scientific">Streptomyces zhaozhouensis</name>
    <dbReference type="NCBI Taxonomy" id="1300267"/>
    <lineage>
        <taxon>Bacteria</taxon>
        <taxon>Bacillati</taxon>
        <taxon>Actinomycetota</taxon>
        <taxon>Actinomycetes</taxon>
        <taxon>Kitasatosporales</taxon>
        <taxon>Streptomycetaceae</taxon>
        <taxon>Streptomyces</taxon>
    </lineage>
</organism>
<evidence type="ECO:0000259" key="5">
    <source>
        <dbReference type="PROSITE" id="PS51186"/>
    </source>
</evidence>
<feature type="active site" description="Proton donor" evidence="4">
    <location>
        <position position="123"/>
    </location>
</feature>
<dbReference type="PROSITE" id="PS51186">
    <property type="entry name" value="GNAT"/>
    <property type="match status" value="1"/>
</dbReference>
<evidence type="ECO:0000256" key="1">
    <source>
        <dbReference type="ARBA" id="ARBA00009213"/>
    </source>
</evidence>
<feature type="binding site" evidence="4">
    <location>
        <begin position="90"/>
        <end position="95"/>
    </location>
    <ligand>
        <name>acetyl-CoA</name>
        <dbReference type="ChEBI" id="CHEBI:57288"/>
    </ligand>
</feature>
<dbReference type="AlphaFoldDB" id="A0A286E5X6"/>
<dbReference type="InterPro" id="IPR022902">
    <property type="entry name" value="NAcTrfase_Eis"/>
</dbReference>
<evidence type="ECO:0000313" key="6">
    <source>
        <dbReference type="EMBL" id="SOD66338.1"/>
    </source>
</evidence>
<evidence type="ECO:0000256" key="4">
    <source>
        <dbReference type="HAMAP-Rule" id="MF_01812"/>
    </source>
</evidence>
<sequence length="410" mass="44102">MTIELRRITADEWDRWHRTLDWAFGGLPQSPEERELWRGLVSLDRCLGAFDGDEVVGTYGELSLGMSVPGGAVVETAGATMVSVAGTHRRRGLLRRMMRRSLEAAWERGDVLSALTAAEASIYGRFGYGVAAHSLAARVPKHRVTLSALPPGTDDVRLTVTTPADALERCEKLYAELVTRRPGALERRPGWERLALLDPPAERHGASELRCVLAERDGELVGYARYALRVEWDRSVPGGPVLVRNLDAVDPAGHAALLRYLLGLDLTDRVELMGRPVDDPLVHLLSDIRVSDLQLRDRLHLRPLDVGAALAARSYATDIDLVLSVSDANCPWNEGRWRLSGGPAGAVCARTADPAALELDVRALSAAYLGGTSLGALAGAGLVGEARPGALAAAAAAFGHPLAPWLPHGF</sequence>
<dbReference type="GO" id="GO:0034069">
    <property type="term" value="F:aminoglycoside N-acetyltransferase activity"/>
    <property type="evidence" value="ECO:0007669"/>
    <property type="project" value="TreeGrafter"/>
</dbReference>
<evidence type="ECO:0000313" key="7">
    <source>
        <dbReference type="Proteomes" id="UP000219072"/>
    </source>
</evidence>
<protein>
    <submittedName>
        <fullName evidence="6">Predicted acetyltransferase</fullName>
    </submittedName>
</protein>
<dbReference type="InterPro" id="IPR025559">
    <property type="entry name" value="Eis_dom"/>
</dbReference>
<dbReference type="Pfam" id="PF13527">
    <property type="entry name" value="Acetyltransf_9"/>
    <property type="match status" value="1"/>
</dbReference>
<dbReference type="RefSeq" id="WP_097233679.1">
    <property type="nucleotide sequence ID" value="NZ_OCNE01000025.1"/>
</dbReference>
<dbReference type="Proteomes" id="UP000219072">
    <property type="component" value="Unassembled WGS sequence"/>
</dbReference>
<dbReference type="NCBIfam" id="NF002367">
    <property type="entry name" value="PRK01346.1-4"/>
    <property type="match status" value="1"/>
</dbReference>
<gene>
    <name evidence="6" type="ORF">SAMN06297387_12535</name>
</gene>
<keyword evidence="7" id="KW-1185">Reference proteome</keyword>
<evidence type="ECO:0000256" key="3">
    <source>
        <dbReference type="ARBA" id="ARBA00023315"/>
    </source>
</evidence>
<dbReference type="OrthoDB" id="8399956at2"/>